<evidence type="ECO:0000256" key="6">
    <source>
        <dbReference type="ARBA" id="ARBA00022777"/>
    </source>
</evidence>
<dbReference type="EMBL" id="JAHLFV010000153">
    <property type="protein sequence ID" value="MBU3850173.1"/>
    <property type="molecule type" value="Genomic_DNA"/>
</dbReference>
<evidence type="ECO:0000256" key="10">
    <source>
        <dbReference type="ARBA" id="ARBA00042873"/>
    </source>
</evidence>
<protein>
    <recommendedName>
        <fullName evidence="7">PTS system glucose-specific EIIA component</fullName>
    </recommendedName>
    <alternativeName>
        <fullName evidence="10">EIIA-Glc</fullName>
    </alternativeName>
    <alternativeName>
        <fullName evidence="9">EIII-Glc</fullName>
    </alternativeName>
    <alternativeName>
        <fullName evidence="8">Glucose-specific phosphotransferase enzyme IIA component</fullName>
    </alternativeName>
</protein>
<dbReference type="PANTHER" id="PTHR45008">
    <property type="entry name" value="PTS SYSTEM GLUCOSE-SPECIFIC EIIA COMPONENT"/>
    <property type="match status" value="1"/>
</dbReference>
<keyword evidence="3 12" id="KW-0762">Sugar transport</keyword>
<dbReference type="Gene3D" id="2.70.70.10">
    <property type="entry name" value="Glucose Permease (Domain IIA)"/>
    <property type="match status" value="1"/>
</dbReference>
<keyword evidence="2" id="KW-0813">Transport</keyword>
<evidence type="ECO:0000259" key="11">
    <source>
        <dbReference type="PROSITE" id="PS51093"/>
    </source>
</evidence>
<keyword evidence="4" id="KW-0808">Transferase</keyword>
<dbReference type="PANTHER" id="PTHR45008:SF1">
    <property type="entry name" value="PTS SYSTEM GLUCOSE-SPECIFIC EIIA COMPONENT"/>
    <property type="match status" value="1"/>
</dbReference>
<accession>A0A9E2P0P7</accession>
<evidence type="ECO:0000256" key="7">
    <source>
        <dbReference type="ARBA" id="ARBA00039163"/>
    </source>
</evidence>
<evidence type="ECO:0000313" key="12">
    <source>
        <dbReference type="EMBL" id="MBU3850173.1"/>
    </source>
</evidence>
<evidence type="ECO:0000256" key="9">
    <source>
        <dbReference type="ARBA" id="ARBA00042526"/>
    </source>
</evidence>
<dbReference type="PROSITE" id="PS00371">
    <property type="entry name" value="PTS_EIIA_TYPE_1_HIS"/>
    <property type="match status" value="1"/>
</dbReference>
<evidence type="ECO:0000313" key="13">
    <source>
        <dbReference type="Proteomes" id="UP000823914"/>
    </source>
</evidence>
<dbReference type="InterPro" id="IPR011055">
    <property type="entry name" value="Dup_hybrid_motif"/>
</dbReference>
<sequence>MAKESFTQKIFKFLGMQQQEPEQSNTAVEIYVPVTGTIVALKDVEDEAFSSEALGNGCAIDPSIGEVYAPCDGVVSVVPDTLHAVGVTADNGAEVLVHVGMNTVELKGKGYEMLVKEDDRVKKGQLLLKFDIAAIKEAGYPIVTPVVVSNSYEYSSFEVVPAVGSSVKQGELLLKAEK</sequence>
<comment type="subcellular location">
    <subcellularLocation>
        <location evidence="1">Cytoplasm</location>
    </subcellularLocation>
</comment>
<dbReference type="Proteomes" id="UP000823914">
    <property type="component" value="Unassembled WGS sequence"/>
</dbReference>
<dbReference type="GO" id="GO:0016301">
    <property type="term" value="F:kinase activity"/>
    <property type="evidence" value="ECO:0007669"/>
    <property type="project" value="UniProtKB-KW"/>
</dbReference>
<organism evidence="12 13">
    <name type="scientific">Candidatus Treponema excrementipullorum</name>
    <dbReference type="NCBI Taxonomy" id="2838768"/>
    <lineage>
        <taxon>Bacteria</taxon>
        <taxon>Pseudomonadati</taxon>
        <taxon>Spirochaetota</taxon>
        <taxon>Spirochaetia</taxon>
        <taxon>Spirochaetales</taxon>
        <taxon>Treponemataceae</taxon>
        <taxon>Treponema</taxon>
    </lineage>
</organism>
<dbReference type="FunFam" id="2.70.70.10:FF:000001">
    <property type="entry name" value="PTS system glucose-specific IIA component"/>
    <property type="match status" value="1"/>
</dbReference>
<evidence type="ECO:0000256" key="4">
    <source>
        <dbReference type="ARBA" id="ARBA00022679"/>
    </source>
</evidence>
<dbReference type="SUPFAM" id="SSF51261">
    <property type="entry name" value="Duplicated hybrid motif"/>
    <property type="match status" value="1"/>
</dbReference>
<evidence type="ECO:0000256" key="5">
    <source>
        <dbReference type="ARBA" id="ARBA00022683"/>
    </source>
</evidence>
<comment type="caution">
    <text evidence="12">The sequence shown here is derived from an EMBL/GenBank/DDBJ whole genome shotgun (WGS) entry which is preliminary data.</text>
</comment>
<name>A0A9E2P0P7_9SPIR</name>
<gene>
    <name evidence="12" type="ORF">IAA16_06365</name>
</gene>
<dbReference type="GO" id="GO:0005737">
    <property type="term" value="C:cytoplasm"/>
    <property type="evidence" value="ECO:0007669"/>
    <property type="project" value="UniProtKB-SubCell"/>
</dbReference>
<evidence type="ECO:0000256" key="1">
    <source>
        <dbReference type="ARBA" id="ARBA00004496"/>
    </source>
</evidence>
<proteinExistence type="predicted"/>
<evidence type="ECO:0000256" key="8">
    <source>
        <dbReference type="ARBA" id="ARBA00042296"/>
    </source>
</evidence>
<reference evidence="12" key="2">
    <citation type="submission" date="2021-04" db="EMBL/GenBank/DDBJ databases">
        <authorList>
            <person name="Gilroy R."/>
        </authorList>
    </citation>
    <scope>NUCLEOTIDE SEQUENCE</scope>
    <source>
        <strain evidence="12">Gambia15-2214</strain>
    </source>
</reference>
<keyword evidence="6" id="KW-0418">Kinase</keyword>
<dbReference type="GO" id="GO:0009401">
    <property type="term" value="P:phosphoenolpyruvate-dependent sugar phosphotransferase system"/>
    <property type="evidence" value="ECO:0007669"/>
    <property type="project" value="UniProtKB-KW"/>
</dbReference>
<feature type="domain" description="PTS EIIA type-1" evidence="11">
    <location>
        <begin position="46"/>
        <end position="150"/>
    </location>
</feature>
<evidence type="ECO:0000256" key="2">
    <source>
        <dbReference type="ARBA" id="ARBA00022448"/>
    </source>
</evidence>
<keyword evidence="5" id="KW-0598">Phosphotransferase system</keyword>
<dbReference type="Pfam" id="PF00358">
    <property type="entry name" value="PTS_EIIA_1"/>
    <property type="match status" value="1"/>
</dbReference>
<dbReference type="InterPro" id="IPR050890">
    <property type="entry name" value="PTS_EIIA_component"/>
</dbReference>
<evidence type="ECO:0000256" key="3">
    <source>
        <dbReference type="ARBA" id="ARBA00022597"/>
    </source>
</evidence>
<dbReference type="InterPro" id="IPR001127">
    <property type="entry name" value="PTS_EIIA_1_perm"/>
</dbReference>
<dbReference type="AlphaFoldDB" id="A0A9E2P0P7"/>
<reference evidence="12" key="1">
    <citation type="journal article" date="2021" name="PeerJ">
        <title>Extensive microbial diversity within the chicken gut microbiome revealed by metagenomics and culture.</title>
        <authorList>
            <person name="Gilroy R."/>
            <person name="Ravi A."/>
            <person name="Getino M."/>
            <person name="Pursley I."/>
            <person name="Horton D.L."/>
            <person name="Alikhan N.F."/>
            <person name="Baker D."/>
            <person name="Gharbi K."/>
            <person name="Hall N."/>
            <person name="Watson M."/>
            <person name="Adriaenssens E.M."/>
            <person name="Foster-Nyarko E."/>
            <person name="Jarju S."/>
            <person name="Secka A."/>
            <person name="Antonio M."/>
            <person name="Oren A."/>
            <person name="Chaudhuri R.R."/>
            <person name="La Ragione R."/>
            <person name="Hildebrand F."/>
            <person name="Pallen M.J."/>
        </authorList>
    </citation>
    <scope>NUCLEOTIDE SEQUENCE</scope>
    <source>
        <strain evidence="12">Gambia15-2214</strain>
    </source>
</reference>
<dbReference type="PROSITE" id="PS51093">
    <property type="entry name" value="PTS_EIIA_TYPE_1"/>
    <property type="match status" value="1"/>
</dbReference>
<dbReference type="NCBIfam" id="TIGR00830">
    <property type="entry name" value="PTBA"/>
    <property type="match status" value="1"/>
</dbReference>